<dbReference type="AlphaFoldDB" id="A0A0F6AIU0"/>
<dbReference type="PROSITE" id="PS01124">
    <property type="entry name" value="HTH_ARAC_FAMILY_2"/>
    <property type="match status" value="1"/>
</dbReference>
<dbReference type="InterPro" id="IPR009057">
    <property type="entry name" value="Homeodomain-like_sf"/>
</dbReference>
<keyword evidence="2" id="KW-0238">DNA-binding</keyword>
<evidence type="ECO:0000313" key="5">
    <source>
        <dbReference type="EMBL" id="KKE85734.1"/>
    </source>
</evidence>
<reference evidence="5 6" key="1">
    <citation type="journal article" date="2015" name="BMC Genomics">
        <title>Genome mining reveals unlocked bioactive potential of marine Gram-negative bacteria.</title>
        <authorList>
            <person name="Machado H."/>
            <person name="Sonnenschein E.C."/>
            <person name="Melchiorsen J."/>
            <person name="Gram L."/>
        </authorList>
    </citation>
    <scope>NUCLEOTIDE SEQUENCE [LARGE SCALE GENOMIC DNA]</scope>
    <source>
        <strain evidence="5 6">S4054</strain>
    </source>
</reference>
<evidence type="ECO:0000259" key="4">
    <source>
        <dbReference type="PROSITE" id="PS01124"/>
    </source>
</evidence>
<dbReference type="PATRIC" id="fig|1129367.4.peg.189"/>
<dbReference type="Proteomes" id="UP000033434">
    <property type="component" value="Unassembled WGS sequence"/>
</dbReference>
<feature type="domain" description="HTH araC/xylS-type" evidence="4">
    <location>
        <begin position="144"/>
        <end position="247"/>
    </location>
</feature>
<dbReference type="SUPFAM" id="SSF46689">
    <property type="entry name" value="Homeodomain-like"/>
    <property type="match status" value="1"/>
</dbReference>
<dbReference type="SMART" id="SM00342">
    <property type="entry name" value="HTH_ARAC"/>
    <property type="match status" value="1"/>
</dbReference>
<comment type="caution">
    <text evidence="5">The sequence shown here is derived from an EMBL/GenBank/DDBJ whole genome shotgun (WGS) entry which is preliminary data.</text>
</comment>
<keyword evidence="3" id="KW-0804">Transcription</keyword>
<dbReference type="InterPro" id="IPR018060">
    <property type="entry name" value="HTH_AraC"/>
</dbReference>
<gene>
    <name evidence="5" type="ORF">N479_24910</name>
</gene>
<sequence>MSEKVLQQNVWIKTGYILLHGASIDADEHQHIAMQVVWPDRDSTCTLAGKAFHKVVIIDSNTPHCLKMQSGWVLLVEPHSVLGECLKEQLSGQSLKLLSAEANLKPPLFHSDASTIFFKALAELIPRGGMLDSQLNTITDPRINCLLAELNSCFSGECIKPLQWRAKEVAQKYHLSESRFLHLFSGQVGISWRPYLLWRRMLCALLTMQKGASATEAAFSAGFSDSAHLSRTFKNTFGMTIRQAISLFK</sequence>
<keyword evidence="1" id="KW-0805">Transcription regulation</keyword>
<evidence type="ECO:0000256" key="1">
    <source>
        <dbReference type="ARBA" id="ARBA00023015"/>
    </source>
</evidence>
<dbReference type="Gene3D" id="1.10.10.60">
    <property type="entry name" value="Homeodomain-like"/>
    <property type="match status" value="1"/>
</dbReference>
<dbReference type="EMBL" id="AUXW01000007">
    <property type="protein sequence ID" value="KKE85734.1"/>
    <property type="molecule type" value="Genomic_DNA"/>
</dbReference>
<dbReference type="GO" id="GO:0043565">
    <property type="term" value="F:sequence-specific DNA binding"/>
    <property type="evidence" value="ECO:0007669"/>
    <property type="project" value="InterPro"/>
</dbReference>
<evidence type="ECO:0000313" key="6">
    <source>
        <dbReference type="Proteomes" id="UP000033434"/>
    </source>
</evidence>
<organism evidence="5 6">
    <name type="scientific">Pseudoalteromonas luteoviolacea S4054</name>
    <dbReference type="NCBI Taxonomy" id="1129367"/>
    <lineage>
        <taxon>Bacteria</taxon>
        <taxon>Pseudomonadati</taxon>
        <taxon>Pseudomonadota</taxon>
        <taxon>Gammaproteobacteria</taxon>
        <taxon>Alteromonadales</taxon>
        <taxon>Pseudoalteromonadaceae</taxon>
        <taxon>Pseudoalteromonas</taxon>
    </lineage>
</organism>
<dbReference type="Pfam" id="PF12833">
    <property type="entry name" value="HTH_18"/>
    <property type="match status" value="1"/>
</dbReference>
<dbReference type="PANTHER" id="PTHR46796">
    <property type="entry name" value="HTH-TYPE TRANSCRIPTIONAL ACTIVATOR RHAS-RELATED"/>
    <property type="match status" value="1"/>
</dbReference>
<dbReference type="InterPro" id="IPR050204">
    <property type="entry name" value="AraC_XylS_family_regulators"/>
</dbReference>
<dbReference type="GO" id="GO:0003700">
    <property type="term" value="F:DNA-binding transcription factor activity"/>
    <property type="evidence" value="ECO:0007669"/>
    <property type="project" value="InterPro"/>
</dbReference>
<evidence type="ECO:0000256" key="2">
    <source>
        <dbReference type="ARBA" id="ARBA00023125"/>
    </source>
</evidence>
<evidence type="ECO:0000256" key="3">
    <source>
        <dbReference type="ARBA" id="ARBA00023163"/>
    </source>
</evidence>
<name>A0A0F6AIU0_9GAMM</name>
<accession>A0A0F6AIU0</accession>
<protein>
    <recommendedName>
        <fullName evidence="4">HTH araC/xylS-type domain-containing protein</fullName>
    </recommendedName>
</protein>
<proteinExistence type="predicted"/>